<dbReference type="HAMAP" id="MF_00360">
    <property type="entry name" value="Ribosomal_bS6"/>
    <property type="match status" value="1"/>
</dbReference>
<dbReference type="RefSeq" id="WP_167699596.1">
    <property type="nucleotide sequence ID" value="NZ_CP118174.1"/>
</dbReference>
<dbReference type="GO" id="GO:0005737">
    <property type="term" value="C:cytoplasm"/>
    <property type="evidence" value="ECO:0007669"/>
    <property type="project" value="UniProtKB-ARBA"/>
</dbReference>
<comment type="function">
    <text evidence="6 8">Binds together with bS18 to 16S ribosomal RNA.</text>
</comment>
<dbReference type="InterPro" id="IPR020815">
    <property type="entry name" value="Ribosomal_bS6_CS"/>
</dbReference>
<dbReference type="GO" id="GO:0003735">
    <property type="term" value="F:structural constituent of ribosome"/>
    <property type="evidence" value="ECO:0007669"/>
    <property type="project" value="InterPro"/>
</dbReference>
<organism evidence="10 11">
    <name type="scientific">Entomospira entomophila</name>
    <dbReference type="NCBI Taxonomy" id="2719988"/>
    <lineage>
        <taxon>Bacteria</taxon>
        <taxon>Pseudomonadati</taxon>
        <taxon>Spirochaetota</taxon>
        <taxon>Spirochaetia</taxon>
        <taxon>Spirochaetales</taxon>
        <taxon>Spirochaetaceae</taxon>
        <taxon>Entomospira</taxon>
    </lineage>
</organism>
<dbReference type="SUPFAM" id="SSF54995">
    <property type="entry name" value="Ribosomal protein S6"/>
    <property type="match status" value="1"/>
</dbReference>
<gene>
    <name evidence="8 10" type="primary">rpsF</name>
    <name evidence="10" type="ORF">HCT14_00430</name>
</gene>
<keyword evidence="2 8" id="KW-0699">rRNA-binding</keyword>
<feature type="region of interest" description="Disordered" evidence="9">
    <location>
        <begin position="98"/>
        <end position="121"/>
    </location>
</feature>
<keyword evidence="11" id="KW-1185">Reference proteome</keyword>
<comment type="caution">
    <text evidence="10">The sequence shown here is derived from an EMBL/GenBank/DDBJ whole genome shotgun (WGS) entry which is preliminary data.</text>
</comment>
<comment type="similarity">
    <text evidence="1 8">Belongs to the bacterial ribosomal protein bS6 family.</text>
</comment>
<feature type="compositionally biased region" description="Low complexity" evidence="9">
    <location>
        <begin position="106"/>
        <end position="121"/>
    </location>
</feature>
<evidence type="ECO:0000256" key="1">
    <source>
        <dbReference type="ARBA" id="ARBA00009512"/>
    </source>
</evidence>
<dbReference type="GO" id="GO:0005840">
    <property type="term" value="C:ribosome"/>
    <property type="evidence" value="ECO:0007669"/>
    <property type="project" value="UniProtKB-KW"/>
</dbReference>
<evidence type="ECO:0000256" key="8">
    <source>
        <dbReference type="HAMAP-Rule" id="MF_00360"/>
    </source>
</evidence>
<dbReference type="PANTHER" id="PTHR21011:SF1">
    <property type="entry name" value="SMALL RIBOSOMAL SUBUNIT PROTEIN BS6M"/>
    <property type="match status" value="1"/>
</dbReference>
<evidence type="ECO:0000256" key="7">
    <source>
        <dbReference type="ARBA" id="ARBA00035294"/>
    </source>
</evidence>
<dbReference type="InterPro" id="IPR014717">
    <property type="entry name" value="Transl_elong_EF1B/ribsomal_bS6"/>
</dbReference>
<accession>A0A968G7E8</accession>
<dbReference type="InterPro" id="IPR020814">
    <property type="entry name" value="Ribosomal_S6_plastid/chlpt"/>
</dbReference>
<dbReference type="Proteomes" id="UP000711995">
    <property type="component" value="Unassembled WGS sequence"/>
</dbReference>
<evidence type="ECO:0000256" key="4">
    <source>
        <dbReference type="ARBA" id="ARBA00022980"/>
    </source>
</evidence>
<evidence type="ECO:0000313" key="10">
    <source>
        <dbReference type="EMBL" id="NIZ39987.1"/>
    </source>
</evidence>
<evidence type="ECO:0000256" key="2">
    <source>
        <dbReference type="ARBA" id="ARBA00022730"/>
    </source>
</evidence>
<evidence type="ECO:0000256" key="5">
    <source>
        <dbReference type="ARBA" id="ARBA00023274"/>
    </source>
</evidence>
<evidence type="ECO:0000256" key="6">
    <source>
        <dbReference type="ARBA" id="ARBA00035104"/>
    </source>
</evidence>
<dbReference type="GO" id="GO:1990904">
    <property type="term" value="C:ribonucleoprotein complex"/>
    <property type="evidence" value="ECO:0007669"/>
    <property type="project" value="UniProtKB-KW"/>
</dbReference>
<dbReference type="AlphaFoldDB" id="A0A968G7E8"/>
<dbReference type="GO" id="GO:0006412">
    <property type="term" value="P:translation"/>
    <property type="evidence" value="ECO:0007669"/>
    <property type="project" value="UniProtKB-UniRule"/>
</dbReference>
<name>A0A968G7E8_9SPIO</name>
<evidence type="ECO:0000313" key="11">
    <source>
        <dbReference type="Proteomes" id="UP000711995"/>
    </source>
</evidence>
<keyword evidence="5 8" id="KW-0687">Ribonucleoprotein</keyword>
<dbReference type="Gene3D" id="3.30.70.60">
    <property type="match status" value="1"/>
</dbReference>
<keyword evidence="4 8" id="KW-0689">Ribosomal protein</keyword>
<reference evidence="10 11" key="1">
    <citation type="submission" date="2020-03" db="EMBL/GenBank/DDBJ databases">
        <title>Spirochaetal bacteria isolated from arthropods constitute a novel genus Entomospira genus novum within the order Spirochaetales.</title>
        <authorList>
            <person name="Grana-Miraglia L."/>
            <person name="Sikutova S."/>
            <person name="Fingerle V."/>
            <person name="Sing A."/>
            <person name="Castillo-Ramirez S."/>
            <person name="Margos G."/>
            <person name="Rudolf I."/>
        </authorList>
    </citation>
    <scope>NUCLEOTIDE SEQUENCE [LARGE SCALE GENOMIC DNA]</scope>
    <source>
        <strain evidence="10 11">BR193</strain>
    </source>
</reference>
<keyword evidence="3 8" id="KW-0694">RNA-binding</keyword>
<proteinExistence type="inferred from homology"/>
<dbReference type="InterPro" id="IPR000529">
    <property type="entry name" value="Ribosomal_bS6"/>
</dbReference>
<dbReference type="InterPro" id="IPR035980">
    <property type="entry name" value="Ribosomal_bS6_sf"/>
</dbReference>
<dbReference type="PROSITE" id="PS01048">
    <property type="entry name" value="RIBOSOMAL_S6"/>
    <property type="match status" value="1"/>
</dbReference>
<dbReference type="EMBL" id="JAATLJ010000001">
    <property type="protein sequence ID" value="NIZ39987.1"/>
    <property type="molecule type" value="Genomic_DNA"/>
</dbReference>
<evidence type="ECO:0000256" key="3">
    <source>
        <dbReference type="ARBA" id="ARBA00022884"/>
    </source>
</evidence>
<dbReference type="NCBIfam" id="TIGR00166">
    <property type="entry name" value="S6"/>
    <property type="match status" value="1"/>
</dbReference>
<dbReference type="GO" id="GO:0070181">
    <property type="term" value="F:small ribosomal subunit rRNA binding"/>
    <property type="evidence" value="ECO:0007669"/>
    <property type="project" value="TreeGrafter"/>
</dbReference>
<evidence type="ECO:0000256" key="9">
    <source>
        <dbReference type="SAM" id="MobiDB-lite"/>
    </source>
</evidence>
<dbReference type="PANTHER" id="PTHR21011">
    <property type="entry name" value="MITOCHONDRIAL 28S RIBOSOMAL PROTEIN S6"/>
    <property type="match status" value="1"/>
</dbReference>
<protein>
    <recommendedName>
        <fullName evidence="7 8">Small ribosomal subunit protein bS6</fullName>
    </recommendedName>
</protein>
<dbReference type="CDD" id="cd00473">
    <property type="entry name" value="bS6"/>
    <property type="match status" value="1"/>
</dbReference>
<dbReference type="Pfam" id="PF01250">
    <property type="entry name" value="Ribosomal_S6"/>
    <property type="match status" value="1"/>
</dbReference>
<sequence length="121" mass="14032">MNSYELVCIFNVKENNHTEGLEAVRNILKNQGANIIKEDDMGARNLAYEINKEIRGHYHLYLFEREGEMTKIDELLKLQRPLIRHLIIKVEKPRKQRIRVRKSHQAPVSAAPAESSVVEGE</sequence>